<evidence type="ECO:0000313" key="2">
    <source>
        <dbReference type="EMBL" id="KPM06796.1"/>
    </source>
</evidence>
<proteinExistence type="predicted"/>
<feature type="compositionally biased region" description="Basic and acidic residues" evidence="1">
    <location>
        <begin position="13"/>
        <end position="28"/>
    </location>
</feature>
<dbReference type="EMBL" id="JXLN01011121">
    <property type="protein sequence ID" value="KPM06796.1"/>
    <property type="molecule type" value="Genomic_DNA"/>
</dbReference>
<gene>
    <name evidence="2" type="ORF">QR98_0052750</name>
</gene>
<evidence type="ECO:0000313" key="3">
    <source>
        <dbReference type="Proteomes" id="UP000616769"/>
    </source>
</evidence>
<evidence type="ECO:0000256" key="1">
    <source>
        <dbReference type="SAM" id="MobiDB-lite"/>
    </source>
</evidence>
<accession>A0A132A744</accession>
<feature type="region of interest" description="Disordered" evidence="1">
    <location>
        <begin position="1"/>
        <end position="28"/>
    </location>
</feature>
<reference evidence="2 3" key="1">
    <citation type="journal article" date="2015" name="Parasit. Vectors">
        <title>Draft genome of the scabies mite.</title>
        <authorList>
            <person name="Rider S.D.Jr."/>
            <person name="Morgan M.S."/>
            <person name="Arlian L.G."/>
        </authorList>
    </citation>
    <scope>NUCLEOTIDE SEQUENCE [LARGE SCALE GENOMIC DNA]</scope>
    <source>
        <strain evidence="2">Arlian Lab</strain>
    </source>
</reference>
<dbReference type="VEuPathDB" id="VectorBase:SSCA005256"/>
<protein>
    <submittedName>
        <fullName evidence="2">Uncharacterized protein</fullName>
    </submittedName>
</protein>
<comment type="caution">
    <text evidence="2">The sequence shown here is derived from an EMBL/GenBank/DDBJ whole genome shotgun (WGS) entry which is preliminary data.</text>
</comment>
<dbReference type="Proteomes" id="UP000616769">
    <property type="component" value="Unassembled WGS sequence"/>
</dbReference>
<dbReference type="AlphaFoldDB" id="A0A132A744"/>
<name>A0A132A744_SARSC</name>
<organism evidence="2 3">
    <name type="scientific">Sarcoptes scabiei</name>
    <name type="common">Itch mite</name>
    <name type="synonym">Acarus scabiei</name>
    <dbReference type="NCBI Taxonomy" id="52283"/>
    <lineage>
        <taxon>Eukaryota</taxon>
        <taxon>Metazoa</taxon>
        <taxon>Ecdysozoa</taxon>
        <taxon>Arthropoda</taxon>
        <taxon>Chelicerata</taxon>
        <taxon>Arachnida</taxon>
        <taxon>Acari</taxon>
        <taxon>Acariformes</taxon>
        <taxon>Sarcoptiformes</taxon>
        <taxon>Astigmata</taxon>
        <taxon>Psoroptidia</taxon>
        <taxon>Sarcoptoidea</taxon>
        <taxon>Sarcoptidae</taxon>
        <taxon>Sarcoptinae</taxon>
        <taxon>Sarcoptes</taxon>
    </lineage>
</organism>
<sequence length="113" mass="12269">MGDDTNAGDDDKDGLLVRRAPERADRAEETGKEFDFVAKKTCLLFPLNCTPEAVAVAVEVKDDELVVKEHPETLAIKKVLVDEETIEVGVEEGVESPPELEAIITTGGTLDLF</sequence>
<feature type="compositionally biased region" description="Acidic residues" evidence="1">
    <location>
        <begin position="1"/>
        <end position="12"/>
    </location>
</feature>